<evidence type="ECO:0000256" key="2">
    <source>
        <dbReference type="ARBA" id="ARBA00022448"/>
    </source>
</evidence>
<dbReference type="RefSeq" id="WP_181198270.1">
    <property type="nucleotide sequence ID" value="NZ_PVNK01000255.1"/>
</dbReference>
<evidence type="ECO:0000256" key="4">
    <source>
        <dbReference type="SAM" id="SignalP"/>
    </source>
</evidence>
<dbReference type="GO" id="GO:0016020">
    <property type="term" value="C:membrane"/>
    <property type="evidence" value="ECO:0007669"/>
    <property type="project" value="InterPro"/>
</dbReference>
<dbReference type="SUPFAM" id="SSF111369">
    <property type="entry name" value="HlyD-like secretion proteins"/>
    <property type="match status" value="1"/>
</dbReference>
<dbReference type="GO" id="GO:0030313">
    <property type="term" value="C:cell envelope"/>
    <property type="evidence" value="ECO:0007669"/>
    <property type="project" value="TreeGrafter"/>
</dbReference>
<dbReference type="GO" id="GO:0015679">
    <property type="term" value="P:plasma membrane copper ion transport"/>
    <property type="evidence" value="ECO:0007669"/>
    <property type="project" value="TreeGrafter"/>
</dbReference>
<dbReference type="InterPro" id="IPR006143">
    <property type="entry name" value="RND_pump_MFP"/>
</dbReference>
<dbReference type="PROSITE" id="PS51257">
    <property type="entry name" value="PROKAR_LIPOPROTEIN"/>
    <property type="match status" value="1"/>
</dbReference>
<dbReference type="AlphaFoldDB" id="A0A2S9XE57"/>
<dbReference type="Gene3D" id="2.40.420.20">
    <property type="match status" value="1"/>
</dbReference>
<evidence type="ECO:0000313" key="9">
    <source>
        <dbReference type="Proteomes" id="UP000237968"/>
    </source>
</evidence>
<comment type="similarity">
    <text evidence="1">Belongs to the membrane fusion protein (MFP) (TC 8.A.1) family.</text>
</comment>
<dbReference type="NCBIfam" id="TIGR01730">
    <property type="entry name" value="RND_mfp"/>
    <property type="match status" value="1"/>
</dbReference>
<keyword evidence="3" id="KW-0175">Coiled coil</keyword>
<dbReference type="Gene3D" id="2.40.50.100">
    <property type="match status" value="1"/>
</dbReference>
<feature type="domain" description="Multidrug resistance protein MdtA-like C-terminal permuted SH3" evidence="6">
    <location>
        <begin position="326"/>
        <end position="367"/>
    </location>
</feature>
<keyword evidence="2" id="KW-0813">Transport</keyword>
<gene>
    <name evidence="8" type="primary">cnrB_2</name>
    <name evidence="8" type="ORF">ENSA5_58040</name>
</gene>
<evidence type="ECO:0000256" key="3">
    <source>
        <dbReference type="SAM" id="Coils"/>
    </source>
</evidence>
<dbReference type="GO" id="GO:0060003">
    <property type="term" value="P:copper ion export"/>
    <property type="evidence" value="ECO:0007669"/>
    <property type="project" value="TreeGrafter"/>
</dbReference>
<dbReference type="GO" id="GO:0022857">
    <property type="term" value="F:transmembrane transporter activity"/>
    <property type="evidence" value="ECO:0007669"/>
    <property type="project" value="InterPro"/>
</dbReference>
<dbReference type="Gene3D" id="2.40.30.170">
    <property type="match status" value="1"/>
</dbReference>
<dbReference type="InterPro" id="IPR058627">
    <property type="entry name" value="MdtA-like_C"/>
</dbReference>
<dbReference type="InterPro" id="IPR058647">
    <property type="entry name" value="BSH_CzcB-like"/>
</dbReference>
<evidence type="ECO:0000259" key="6">
    <source>
        <dbReference type="Pfam" id="PF25967"/>
    </source>
</evidence>
<feature type="chain" id="PRO_5015603544" evidence="4">
    <location>
        <begin position="30"/>
        <end position="381"/>
    </location>
</feature>
<organism evidence="8 9">
    <name type="scientific">Enhygromyxa salina</name>
    <dbReference type="NCBI Taxonomy" id="215803"/>
    <lineage>
        <taxon>Bacteria</taxon>
        <taxon>Pseudomonadati</taxon>
        <taxon>Myxococcota</taxon>
        <taxon>Polyangia</taxon>
        <taxon>Nannocystales</taxon>
        <taxon>Nannocystaceae</taxon>
        <taxon>Enhygromyxa</taxon>
    </lineage>
</organism>
<dbReference type="EMBL" id="PVNK01000255">
    <property type="protein sequence ID" value="PRP91144.1"/>
    <property type="molecule type" value="Genomic_DNA"/>
</dbReference>
<dbReference type="InterPro" id="IPR058792">
    <property type="entry name" value="Beta-barrel_RND_2"/>
</dbReference>
<evidence type="ECO:0000256" key="1">
    <source>
        <dbReference type="ARBA" id="ARBA00009477"/>
    </source>
</evidence>
<feature type="coiled-coil region" evidence="3">
    <location>
        <begin position="115"/>
        <end position="187"/>
    </location>
</feature>
<dbReference type="Pfam" id="PF25967">
    <property type="entry name" value="RND-MFP_C"/>
    <property type="match status" value="1"/>
</dbReference>
<proteinExistence type="inferred from homology"/>
<comment type="caution">
    <text evidence="8">The sequence shown here is derived from an EMBL/GenBank/DDBJ whole genome shotgun (WGS) entry which is preliminary data.</text>
</comment>
<evidence type="ECO:0000259" key="5">
    <source>
        <dbReference type="Pfam" id="PF25954"/>
    </source>
</evidence>
<name>A0A2S9XE57_9BACT</name>
<evidence type="ECO:0000259" key="7">
    <source>
        <dbReference type="Pfam" id="PF25973"/>
    </source>
</evidence>
<keyword evidence="4" id="KW-0732">Signal</keyword>
<evidence type="ECO:0000313" key="8">
    <source>
        <dbReference type="EMBL" id="PRP91144.1"/>
    </source>
</evidence>
<dbReference type="InterPro" id="IPR051909">
    <property type="entry name" value="MFP_Cation_Efflux"/>
</dbReference>
<keyword evidence="9" id="KW-1185">Reference proteome</keyword>
<reference evidence="8 9" key="1">
    <citation type="submission" date="2018-03" db="EMBL/GenBank/DDBJ databases">
        <title>Draft Genome Sequences of the Obligatory Marine Myxobacteria Enhygromyxa salina SWB005.</title>
        <authorList>
            <person name="Poehlein A."/>
            <person name="Moghaddam J.A."/>
            <person name="Harms H."/>
            <person name="Alanjari M."/>
            <person name="Koenig G.M."/>
            <person name="Daniel R."/>
            <person name="Schaeberle T.F."/>
        </authorList>
    </citation>
    <scope>NUCLEOTIDE SEQUENCE [LARGE SCALE GENOMIC DNA]</scope>
    <source>
        <strain evidence="8 9">SWB005</strain>
    </source>
</reference>
<dbReference type="PANTHER" id="PTHR30097:SF4">
    <property type="entry name" value="SLR6042 PROTEIN"/>
    <property type="match status" value="1"/>
</dbReference>
<dbReference type="Proteomes" id="UP000237968">
    <property type="component" value="Unassembled WGS sequence"/>
</dbReference>
<accession>A0A2S9XE57</accession>
<dbReference type="PANTHER" id="PTHR30097">
    <property type="entry name" value="CATION EFFLUX SYSTEM PROTEIN CUSB"/>
    <property type="match status" value="1"/>
</dbReference>
<dbReference type="Gene3D" id="1.10.287.470">
    <property type="entry name" value="Helix hairpin bin"/>
    <property type="match status" value="1"/>
</dbReference>
<sequence>MSTFKPRTVASRILVVGLVALATSGCARAATAEVEFEQGPCRLVEPDVLEVRADVLERLGFRTVERAKVRARAEGFGALEFAADASYAVRVPVSAFVERVHVVVGERVEPGDPLLTVRSSEIARLRAEVRRLRAEAAAERDAVERFERLVTGGAASTRELVEARARLNALTAEIAGLREILSSVQAEMSGHDRLTIRASAGGQVLARNVEPGERIDPDDERGAVVIGDGEQLVVHASFPERYAPSLSRGASCWYSIPALGPTRFAGTLTQVSLAVDSETRTASALCRSDQPSTDLRARMVARVEVEIGDDGALLVPRDVVLLRRDRFVAFVRVGEDRVERRELELGARIGANIQILSGLSAGESVVEHGAVLLDGELDRLL</sequence>
<feature type="signal peptide" evidence="4">
    <location>
        <begin position="1"/>
        <end position="29"/>
    </location>
</feature>
<protein>
    <submittedName>
        <fullName evidence="8">Nickel and cobalt resistance protein CnrB</fullName>
    </submittedName>
</protein>
<feature type="domain" description="CusB-like beta-barrel" evidence="5">
    <location>
        <begin position="234"/>
        <end position="305"/>
    </location>
</feature>
<dbReference type="Pfam" id="PF25954">
    <property type="entry name" value="Beta-barrel_RND_2"/>
    <property type="match status" value="1"/>
</dbReference>
<feature type="domain" description="CzcB-like barrel-sandwich hybrid" evidence="7">
    <location>
        <begin position="89"/>
        <end position="220"/>
    </location>
</feature>
<dbReference type="Pfam" id="PF25973">
    <property type="entry name" value="BSH_CzcB"/>
    <property type="match status" value="1"/>
</dbReference>